<gene>
    <name evidence="1" type="ORF">CLOHIR_01354</name>
</gene>
<dbReference type="STRING" id="500633.CLOHIR_01354"/>
<protein>
    <submittedName>
        <fullName evidence="1">Uncharacterized protein</fullName>
    </submittedName>
</protein>
<dbReference type="HOGENOM" id="CLU_3060160_0_0_9"/>
<dbReference type="AlphaFoldDB" id="B6FZQ1"/>
<reference evidence="1 2" key="1">
    <citation type="submission" date="2008-09" db="EMBL/GenBank/DDBJ databases">
        <authorList>
            <person name="Fulton L."/>
            <person name="Clifton S."/>
            <person name="Fulton B."/>
            <person name="Xu J."/>
            <person name="Minx P."/>
            <person name="Pepin K.H."/>
            <person name="Johnson M."/>
            <person name="Thiruvilangam P."/>
            <person name="Bhonagiri V."/>
            <person name="Nash W.E."/>
            <person name="Mardis E.R."/>
            <person name="Wilson R.K."/>
        </authorList>
    </citation>
    <scope>NUCLEOTIDE SEQUENCE [LARGE SCALE GENOMIC DNA]</scope>
    <source>
        <strain evidence="1 2">DSM 13275</strain>
    </source>
</reference>
<reference evidence="1 2" key="2">
    <citation type="submission" date="2008-10" db="EMBL/GenBank/DDBJ databases">
        <title>Draft genome sequence of Clostridium hiranonis (DSM 13275).</title>
        <authorList>
            <person name="Sudarsanam P."/>
            <person name="Ley R."/>
            <person name="Guruge J."/>
            <person name="Turnbaugh P.J."/>
            <person name="Mahowald M."/>
            <person name="Liep D."/>
            <person name="Gordon J."/>
        </authorList>
    </citation>
    <scope>NUCLEOTIDE SEQUENCE [LARGE SCALE GENOMIC DNA]</scope>
    <source>
        <strain evidence="1 2">DSM 13275</strain>
    </source>
</reference>
<accession>B6FZQ1</accession>
<sequence length="53" mass="6075">MLPYGSGIMKRIIPNSDGIKNLKNPAAVMDFSFVLLLKIIPPKNLDFKYFYEI</sequence>
<dbReference type="EMBL" id="ABWP01000058">
    <property type="protein sequence ID" value="EEA84994.1"/>
    <property type="molecule type" value="Genomic_DNA"/>
</dbReference>
<organism evidence="1 2">
    <name type="scientific">Peptacetobacter hiranonis (strain DSM 13275 / JCM 10541 / KCTC 15199 / TO-931)</name>
    <name type="common">Clostridium hiranonis</name>
    <dbReference type="NCBI Taxonomy" id="500633"/>
    <lineage>
        <taxon>Bacteria</taxon>
        <taxon>Bacillati</taxon>
        <taxon>Bacillota</taxon>
        <taxon>Clostridia</taxon>
        <taxon>Peptostreptococcales</taxon>
        <taxon>Peptostreptococcaceae</taxon>
        <taxon>Peptacetobacter</taxon>
    </lineage>
</organism>
<name>B6FZQ1_PEPHT</name>
<evidence type="ECO:0000313" key="1">
    <source>
        <dbReference type="EMBL" id="EEA84994.1"/>
    </source>
</evidence>
<evidence type="ECO:0000313" key="2">
    <source>
        <dbReference type="Proteomes" id="UP000003178"/>
    </source>
</evidence>
<keyword evidence="2" id="KW-1185">Reference proteome</keyword>
<comment type="caution">
    <text evidence="1">The sequence shown here is derived from an EMBL/GenBank/DDBJ whole genome shotgun (WGS) entry which is preliminary data.</text>
</comment>
<dbReference type="Proteomes" id="UP000003178">
    <property type="component" value="Unassembled WGS sequence"/>
</dbReference>
<proteinExistence type="predicted"/>